<feature type="domain" description="DHFR" evidence="6">
    <location>
        <begin position="71"/>
        <end position="182"/>
    </location>
</feature>
<evidence type="ECO:0000256" key="1">
    <source>
        <dbReference type="ARBA" id="ARBA00004903"/>
    </source>
</evidence>
<comment type="pathway">
    <text evidence="1">Cofactor biosynthesis; tetrahydrofolate biosynthesis; 5,6,7,8-tetrahydrofolate from 7,8-dihydrofolate: step 1/1.</text>
</comment>
<dbReference type="SUPFAM" id="SSF53597">
    <property type="entry name" value="Dihydrofolate reductase-like"/>
    <property type="match status" value="1"/>
</dbReference>
<dbReference type="GO" id="GO:0046655">
    <property type="term" value="P:folic acid metabolic process"/>
    <property type="evidence" value="ECO:0007669"/>
    <property type="project" value="TreeGrafter"/>
</dbReference>
<dbReference type="GO" id="GO:0004146">
    <property type="term" value="F:dihydrofolate reductase activity"/>
    <property type="evidence" value="ECO:0007669"/>
    <property type="project" value="UniProtKB-EC"/>
</dbReference>
<dbReference type="CDD" id="cd00209">
    <property type="entry name" value="DHFR"/>
    <property type="match status" value="1"/>
</dbReference>
<dbReference type="InterPro" id="IPR001796">
    <property type="entry name" value="DHFR_dom"/>
</dbReference>
<evidence type="ECO:0000256" key="4">
    <source>
        <dbReference type="ARBA" id="ARBA00022857"/>
    </source>
</evidence>
<dbReference type="Gene3D" id="3.40.430.10">
    <property type="entry name" value="Dihydrofolate Reductase, subunit A"/>
    <property type="match status" value="1"/>
</dbReference>
<accession>A0AAE9BPG8</accession>
<dbReference type="GO" id="GO:0050661">
    <property type="term" value="F:NADP binding"/>
    <property type="evidence" value="ECO:0007669"/>
    <property type="project" value="InterPro"/>
</dbReference>
<dbReference type="GeneID" id="77933475"/>
<dbReference type="InterPro" id="IPR024072">
    <property type="entry name" value="DHFR-like_dom_sf"/>
</dbReference>
<dbReference type="PANTHER" id="PTHR48069">
    <property type="entry name" value="DIHYDROFOLATE REDUCTASE"/>
    <property type="match status" value="1"/>
</dbReference>
<reference evidence="7 8" key="1">
    <citation type="submission" date="2021-06" db="EMBL/GenBank/DDBJ databases">
        <authorList>
            <person name="Chen R."/>
            <person name="Qin H."/>
            <person name="He S."/>
            <person name="Han P."/>
            <person name="Xu F."/>
            <person name="Sun H."/>
            <person name="Fan H."/>
            <person name="Tong Y."/>
        </authorList>
    </citation>
    <scope>NUCLEOTIDE SEQUENCE [LARGE SCALE GENOMIC DNA]</scope>
</reference>
<name>A0AAE9BPG8_9CAUD</name>
<dbReference type="RefSeq" id="YP_010657556.1">
    <property type="nucleotide sequence ID" value="NC_070848.1"/>
</dbReference>
<evidence type="ECO:0000256" key="2">
    <source>
        <dbReference type="ARBA" id="ARBA00012856"/>
    </source>
</evidence>
<proteinExistence type="predicted"/>
<dbReference type="GO" id="GO:0006730">
    <property type="term" value="P:one-carbon metabolic process"/>
    <property type="evidence" value="ECO:0007669"/>
    <property type="project" value="UniProtKB-KW"/>
</dbReference>
<dbReference type="EMBL" id="MZ447858">
    <property type="protein sequence ID" value="UAW01121.1"/>
    <property type="molecule type" value="Genomic_DNA"/>
</dbReference>
<dbReference type="InterPro" id="IPR012259">
    <property type="entry name" value="DHFR"/>
</dbReference>
<dbReference type="GO" id="GO:0046654">
    <property type="term" value="P:tetrahydrofolate biosynthetic process"/>
    <property type="evidence" value="ECO:0007669"/>
    <property type="project" value="InterPro"/>
</dbReference>
<dbReference type="EC" id="1.5.1.3" evidence="2"/>
<dbReference type="GO" id="GO:0046452">
    <property type="term" value="P:dihydrofolate metabolic process"/>
    <property type="evidence" value="ECO:0007669"/>
    <property type="project" value="TreeGrafter"/>
</dbReference>
<keyword evidence="3" id="KW-0554">One-carbon metabolism</keyword>
<protein>
    <recommendedName>
        <fullName evidence="2">dihydrofolate reductase</fullName>
        <ecNumber evidence="2">1.5.1.3</ecNumber>
    </recommendedName>
</protein>
<dbReference type="Proteomes" id="UP000828026">
    <property type="component" value="Segment"/>
</dbReference>
<keyword evidence="8" id="KW-1185">Reference proteome</keyword>
<dbReference type="Pfam" id="PF00186">
    <property type="entry name" value="DHFR_1"/>
    <property type="match status" value="1"/>
</dbReference>
<sequence>MHNYEKVLTALKSDNPTVTWYNHELSELFGLTKEQVHSSIRLLRRKGYTIDMCRLGGGKVSYKLRTKPMIVNAIVAAGNQGQIGFMGNLPWHDPKDLNWFKSLTMDCVCIAGHNTYMTLPTLSGRMVLEDNTDMSPEDYLASLGITEVWIIGGAKTYARYAHLIDRWHIGKIDYSGDADTFFDFNLIGKPKR</sequence>
<evidence type="ECO:0000313" key="8">
    <source>
        <dbReference type="Proteomes" id="UP000828026"/>
    </source>
</evidence>
<dbReference type="KEGG" id="vg:77933475"/>
<evidence type="ECO:0000256" key="5">
    <source>
        <dbReference type="ARBA" id="ARBA00023002"/>
    </source>
</evidence>
<organism evidence="7 8">
    <name type="scientific">Vibrio phage BUCT194</name>
    <dbReference type="NCBI Taxonomy" id="2859072"/>
    <lineage>
        <taxon>Viruses</taxon>
        <taxon>Duplodnaviria</taxon>
        <taxon>Heunggongvirae</taxon>
        <taxon>Uroviricota</taxon>
        <taxon>Caudoviricetes</taxon>
        <taxon>Schitoviridae</taxon>
        <taxon>Varunavirus</taxon>
        <taxon>Varunavirus BUCT194</taxon>
    </lineage>
</organism>
<evidence type="ECO:0000256" key="3">
    <source>
        <dbReference type="ARBA" id="ARBA00022563"/>
    </source>
</evidence>
<evidence type="ECO:0000313" key="7">
    <source>
        <dbReference type="EMBL" id="UAW01121.1"/>
    </source>
</evidence>
<dbReference type="PANTHER" id="PTHR48069:SF3">
    <property type="entry name" value="DIHYDROFOLATE REDUCTASE"/>
    <property type="match status" value="1"/>
</dbReference>
<keyword evidence="4" id="KW-0521">NADP</keyword>
<evidence type="ECO:0000259" key="6">
    <source>
        <dbReference type="Pfam" id="PF00186"/>
    </source>
</evidence>
<keyword evidence="5" id="KW-0560">Oxidoreductase</keyword>